<keyword evidence="2" id="KW-1185">Reference proteome</keyword>
<evidence type="ECO:0000313" key="2">
    <source>
        <dbReference type="Proteomes" id="UP000887564"/>
    </source>
</evidence>
<proteinExistence type="predicted"/>
<dbReference type="Proteomes" id="UP000887564">
    <property type="component" value="Unplaced"/>
</dbReference>
<reference evidence="3" key="1">
    <citation type="submission" date="2022-11" db="UniProtKB">
        <authorList>
            <consortium name="WormBaseParasite"/>
        </authorList>
    </citation>
    <scope>IDENTIFICATION</scope>
</reference>
<feature type="compositionally biased region" description="Basic and acidic residues" evidence="1">
    <location>
        <begin position="71"/>
        <end position="87"/>
    </location>
</feature>
<protein>
    <submittedName>
        <fullName evidence="3">Uncharacterized protein</fullName>
    </submittedName>
</protein>
<accession>A0A914RZF9</accession>
<feature type="compositionally biased region" description="Basic and acidic residues" evidence="1">
    <location>
        <begin position="36"/>
        <end position="47"/>
    </location>
</feature>
<organism evidence="2 3">
    <name type="scientific">Parascaris equorum</name>
    <name type="common">Equine roundworm</name>
    <dbReference type="NCBI Taxonomy" id="6256"/>
    <lineage>
        <taxon>Eukaryota</taxon>
        <taxon>Metazoa</taxon>
        <taxon>Ecdysozoa</taxon>
        <taxon>Nematoda</taxon>
        <taxon>Chromadorea</taxon>
        <taxon>Rhabditida</taxon>
        <taxon>Spirurina</taxon>
        <taxon>Ascaridomorpha</taxon>
        <taxon>Ascaridoidea</taxon>
        <taxon>Ascarididae</taxon>
        <taxon>Parascaris</taxon>
    </lineage>
</organism>
<evidence type="ECO:0000313" key="3">
    <source>
        <dbReference type="WBParaSite" id="PEQ_0001150701-mRNA-1"/>
    </source>
</evidence>
<dbReference type="WBParaSite" id="PEQ_0001150701-mRNA-1">
    <property type="protein sequence ID" value="PEQ_0001150701-mRNA-1"/>
    <property type="gene ID" value="PEQ_0001150701"/>
</dbReference>
<sequence length="199" mass="22685">MKTRKEPINYGDFANQEALSAGANESLGSVDEESELSEHTEKCRVDQNDNVILSKNGHQFVKANGEPMVTHTEEQAEMKTSDESDQKRLKRKISRSASIIEEIEKRILPNARIEPDFKANIWASLDAAIRDFAFECATNCTRYLNNIYDEEGKLWTCTVTNVARVKNYPAHMQHIVVDLECRPEDEKVALESDLNMQCF</sequence>
<evidence type="ECO:0000256" key="1">
    <source>
        <dbReference type="SAM" id="MobiDB-lite"/>
    </source>
</evidence>
<dbReference type="AlphaFoldDB" id="A0A914RZF9"/>
<name>A0A914RZF9_PAREQ</name>
<feature type="region of interest" description="Disordered" evidence="1">
    <location>
        <begin position="1"/>
        <end position="48"/>
    </location>
</feature>
<feature type="region of interest" description="Disordered" evidence="1">
    <location>
        <begin position="66"/>
        <end position="88"/>
    </location>
</feature>